<organism evidence="2">
    <name type="scientific">bioreactor metagenome</name>
    <dbReference type="NCBI Taxonomy" id="1076179"/>
    <lineage>
        <taxon>unclassified sequences</taxon>
        <taxon>metagenomes</taxon>
        <taxon>ecological metagenomes</taxon>
    </lineage>
</organism>
<reference evidence="2" key="1">
    <citation type="submission" date="2019-08" db="EMBL/GenBank/DDBJ databases">
        <authorList>
            <person name="Kucharzyk K."/>
            <person name="Murdoch R.W."/>
            <person name="Higgins S."/>
            <person name="Loffler F."/>
        </authorList>
    </citation>
    <scope>NUCLEOTIDE SEQUENCE</scope>
</reference>
<proteinExistence type="predicted"/>
<evidence type="ECO:0000313" key="2">
    <source>
        <dbReference type="EMBL" id="MPN56367.1"/>
    </source>
</evidence>
<dbReference type="AlphaFoldDB" id="A0A645IYX4"/>
<gene>
    <name evidence="2" type="ORF">SDC9_204055</name>
</gene>
<feature type="region of interest" description="Disordered" evidence="1">
    <location>
        <begin position="1"/>
        <end position="29"/>
    </location>
</feature>
<evidence type="ECO:0000256" key="1">
    <source>
        <dbReference type="SAM" id="MobiDB-lite"/>
    </source>
</evidence>
<feature type="compositionally biased region" description="Polar residues" evidence="1">
    <location>
        <begin position="119"/>
        <end position="142"/>
    </location>
</feature>
<dbReference type="EMBL" id="VSSQ01126611">
    <property type="protein sequence ID" value="MPN56367.1"/>
    <property type="molecule type" value="Genomic_DNA"/>
</dbReference>
<comment type="caution">
    <text evidence="2">The sequence shown here is derived from an EMBL/GenBank/DDBJ whole genome shotgun (WGS) entry which is preliminary data.</text>
</comment>
<feature type="region of interest" description="Disordered" evidence="1">
    <location>
        <begin position="117"/>
        <end position="142"/>
    </location>
</feature>
<sequence>MPPRPGGKSGKQDVSGAKHKSTASEQTGKLLKSGVAAPIGLMIAGNRIQRFFQFGKQSGGKHQLVVTGVGQVSGKDHEFRVPGVDLGHRFRQLSGIGVALHHMDVGKPGEFQFAGGNGKPTQKQQQGYTETHSFTFPPNFNS</sequence>
<accession>A0A645IYX4</accession>
<name>A0A645IYX4_9ZZZZ</name>
<protein>
    <submittedName>
        <fullName evidence="2">Uncharacterized protein</fullName>
    </submittedName>
</protein>